<dbReference type="EMBL" id="CAFBRX010000175">
    <property type="protein sequence ID" value="CAB5131934.1"/>
    <property type="molecule type" value="Genomic_DNA"/>
</dbReference>
<evidence type="ECO:0000259" key="1">
    <source>
        <dbReference type="PROSITE" id="PS50125"/>
    </source>
</evidence>
<proteinExistence type="predicted"/>
<dbReference type="InterPro" id="IPR029787">
    <property type="entry name" value="Nucleotide_cyclase"/>
</dbReference>
<name>A0A6J6JQX1_9ZZZZ</name>
<reference evidence="3" key="1">
    <citation type="submission" date="2020-05" db="EMBL/GenBank/DDBJ databases">
        <authorList>
            <person name="Chiriac C."/>
            <person name="Salcher M."/>
            <person name="Ghai R."/>
            <person name="Kavagutti S V."/>
        </authorList>
    </citation>
    <scope>NUCLEOTIDE SEQUENCE</scope>
</reference>
<accession>A0A6J6JQX1</accession>
<dbReference type="PANTHER" id="PTHR43081:SF1">
    <property type="entry name" value="ADENYLATE CYCLASE, TERMINAL-DIFFERENTIATION SPECIFIC"/>
    <property type="match status" value="1"/>
</dbReference>
<organism evidence="3">
    <name type="scientific">freshwater metagenome</name>
    <dbReference type="NCBI Taxonomy" id="449393"/>
    <lineage>
        <taxon>unclassified sequences</taxon>
        <taxon>metagenomes</taxon>
        <taxon>ecological metagenomes</taxon>
    </lineage>
</organism>
<dbReference type="GO" id="GO:0035556">
    <property type="term" value="P:intracellular signal transduction"/>
    <property type="evidence" value="ECO:0007669"/>
    <property type="project" value="InterPro"/>
</dbReference>
<dbReference type="Gene3D" id="3.30.70.1230">
    <property type="entry name" value="Nucleotide cyclase"/>
    <property type="match status" value="1"/>
</dbReference>
<dbReference type="Pfam" id="PF00211">
    <property type="entry name" value="Guanylate_cyc"/>
    <property type="match status" value="1"/>
</dbReference>
<evidence type="ECO:0000313" key="3">
    <source>
        <dbReference type="EMBL" id="CAB4638828.1"/>
    </source>
</evidence>
<dbReference type="InterPro" id="IPR001054">
    <property type="entry name" value="A/G_cyclase"/>
</dbReference>
<dbReference type="EMBL" id="CAEZVL010000216">
    <property type="protein sequence ID" value="CAB4638828.1"/>
    <property type="molecule type" value="Genomic_DNA"/>
</dbReference>
<dbReference type="PANTHER" id="PTHR43081">
    <property type="entry name" value="ADENYLATE CYCLASE, TERMINAL-DIFFERENTIATION SPECIFIC-RELATED"/>
    <property type="match status" value="1"/>
</dbReference>
<feature type="domain" description="Guanylate cyclase" evidence="1">
    <location>
        <begin position="9"/>
        <end position="119"/>
    </location>
</feature>
<dbReference type="SUPFAM" id="SSF55073">
    <property type="entry name" value="Nucleotide cyclase"/>
    <property type="match status" value="1"/>
</dbReference>
<gene>
    <name evidence="2" type="ORF">UFOPK1421_01284</name>
    <name evidence="3" type="ORF">UFOPK1960_01180</name>
    <name evidence="4" type="ORF">UFOPK4275_00904</name>
    <name evidence="5" type="ORF">UFOPK4422_01391</name>
</gene>
<evidence type="ECO:0000313" key="4">
    <source>
        <dbReference type="EMBL" id="CAB5051456.1"/>
    </source>
</evidence>
<dbReference type="InterPro" id="IPR050697">
    <property type="entry name" value="Adenylyl/Guanylyl_Cyclase_3/4"/>
</dbReference>
<dbReference type="EMBL" id="CAFBQJ010000162">
    <property type="protein sequence ID" value="CAB5051456.1"/>
    <property type="molecule type" value="Genomic_DNA"/>
</dbReference>
<dbReference type="GO" id="GO:0009190">
    <property type="term" value="P:cyclic nucleotide biosynthetic process"/>
    <property type="evidence" value="ECO:0007669"/>
    <property type="project" value="InterPro"/>
</dbReference>
<evidence type="ECO:0000313" key="5">
    <source>
        <dbReference type="EMBL" id="CAB5131934.1"/>
    </source>
</evidence>
<dbReference type="AlphaFoldDB" id="A0A6J6JQX1"/>
<dbReference type="EMBL" id="CAEZSL010000164">
    <property type="protein sequence ID" value="CAB4551025.1"/>
    <property type="molecule type" value="Genomic_DNA"/>
</dbReference>
<evidence type="ECO:0000313" key="2">
    <source>
        <dbReference type="EMBL" id="CAB4551025.1"/>
    </source>
</evidence>
<protein>
    <submittedName>
        <fullName evidence="3">Unannotated protein</fullName>
    </submittedName>
</protein>
<dbReference type="CDD" id="cd07302">
    <property type="entry name" value="CHD"/>
    <property type="match status" value="1"/>
</dbReference>
<sequence>MAIMKVERTFVFVDLSGFTKYTADNGDSAAGNILTKFRAEVRDVAASWGIRVDKWLGDGCMIVAVEQDMAIGFSLDMQKRCEDVCQPLTVRVGLATGEVLMFQGEDYIGTSVNLASRLCDVAEHNEVLMARADLRRLPQGVSENNHDNVTLRGLGEVEVVALTSQTTLSGINDTGELWTRSPFVT</sequence>
<dbReference type="PROSITE" id="PS50125">
    <property type="entry name" value="GUANYLATE_CYCLASE_2"/>
    <property type="match status" value="1"/>
</dbReference>